<evidence type="ECO:0000256" key="5">
    <source>
        <dbReference type="ARBA" id="ARBA00047960"/>
    </source>
</evidence>
<dbReference type="EnsemblPlants" id="TraesCS5B02G020900.1">
    <property type="protein sequence ID" value="TraesCS5B02G020900.1"/>
    <property type="gene ID" value="TraesCS5B02G020900"/>
</dbReference>
<dbReference type="InterPro" id="IPR040079">
    <property type="entry name" value="Glutathione_S-Trfase"/>
</dbReference>
<dbReference type="OrthoDB" id="422574at2759"/>
<comment type="catalytic activity">
    <reaction evidence="5">
        <text>RX + glutathione = an S-substituted glutathione + a halide anion + H(+)</text>
        <dbReference type="Rhea" id="RHEA:16437"/>
        <dbReference type="ChEBI" id="CHEBI:15378"/>
        <dbReference type="ChEBI" id="CHEBI:16042"/>
        <dbReference type="ChEBI" id="CHEBI:17792"/>
        <dbReference type="ChEBI" id="CHEBI:57925"/>
        <dbReference type="ChEBI" id="CHEBI:90779"/>
        <dbReference type="EC" id="2.5.1.18"/>
    </reaction>
</comment>
<feature type="domain" description="GST C-terminal" evidence="7">
    <location>
        <begin position="91"/>
        <end position="217"/>
    </location>
</feature>
<evidence type="ECO:0000313" key="9">
    <source>
        <dbReference type="Proteomes" id="UP000019116"/>
    </source>
</evidence>
<dbReference type="InterPro" id="IPR034347">
    <property type="entry name" value="GST_Phi_C"/>
</dbReference>
<dbReference type="SUPFAM" id="SSF47616">
    <property type="entry name" value="GST C-terminal domain-like"/>
    <property type="match status" value="1"/>
</dbReference>
<dbReference type="GO" id="GO:0006749">
    <property type="term" value="P:glutathione metabolic process"/>
    <property type="evidence" value="ECO:0000318"/>
    <property type="project" value="GO_Central"/>
</dbReference>
<dbReference type="InterPro" id="IPR004045">
    <property type="entry name" value="Glutathione_S-Trfase_N"/>
</dbReference>
<keyword evidence="4" id="KW-0808">Transferase</keyword>
<reference evidence="8" key="1">
    <citation type="submission" date="2018-08" db="EMBL/GenBank/DDBJ databases">
        <authorList>
            <person name="Rossello M."/>
        </authorList>
    </citation>
    <scope>NUCLEOTIDE SEQUENCE [LARGE SCALE GENOMIC DNA]</scope>
    <source>
        <strain evidence="8">cv. Chinese Spring</strain>
    </source>
</reference>
<protein>
    <recommendedName>
        <fullName evidence="3">glutathione transferase</fullName>
        <ecNumber evidence="3">2.5.1.18</ecNumber>
    </recommendedName>
</protein>
<dbReference type="SUPFAM" id="SSF52833">
    <property type="entry name" value="Thioredoxin-like"/>
    <property type="match status" value="1"/>
</dbReference>
<dbReference type="GO" id="GO:0009635">
    <property type="term" value="P:response to herbicide"/>
    <property type="evidence" value="ECO:0007669"/>
    <property type="project" value="UniProtKB-ARBA"/>
</dbReference>
<proteinExistence type="inferred from homology"/>
<dbReference type="SFLD" id="SFLDG00358">
    <property type="entry name" value="Main_(cytGST)"/>
    <property type="match status" value="1"/>
</dbReference>
<dbReference type="InterPro" id="IPR036282">
    <property type="entry name" value="Glutathione-S-Trfase_C_sf"/>
</dbReference>
<evidence type="ECO:0000256" key="3">
    <source>
        <dbReference type="ARBA" id="ARBA00012452"/>
    </source>
</evidence>
<dbReference type="GO" id="GO:0005737">
    <property type="term" value="C:cytoplasm"/>
    <property type="evidence" value="ECO:0000318"/>
    <property type="project" value="GO_Central"/>
</dbReference>
<dbReference type="PANTHER" id="PTHR43900">
    <property type="entry name" value="GLUTATHIONE S-TRANSFERASE RHO"/>
    <property type="match status" value="1"/>
</dbReference>
<dbReference type="CDD" id="cd03187">
    <property type="entry name" value="GST_C_Phi"/>
    <property type="match status" value="1"/>
</dbReference>
<sequence length="233" mass="26462">MAPMKVYGWAVSPWMARVLVCLEEAGAEYELVSMSRNGGDHRRPEHLARNSLSEIPVLEDGDLTLYRGRYVFQFKLSKWSSDMPELLGAGSLEESAMVDVWADADAHQLEPILKPIVFNCIIHPFIGMDIDQGLIDESVEKLKKLLEVYEARLSSNKYLAGDFVSFADLTHFFFMRYFMATEHAVVLDAYPHAKAWWDALLARPSVKKVIAGMPPNFRFGRKLIVSGYLRENS</sequence>
<dbReference type="PANTHER" id="PTHR43900:SF13">
    <property type="entry name" value="GLUTATHIONE TRANSFERASE"/>
    <property type="match status" value="1"/>
</dbReference>
<dbReference type="Gramene" id="TraesCS5B02G020900.1">
    <property type="protein sequence ID" value="TraesCS5B02G020900.1"/>
    <property type="gene ID" value="TraesCS5B02G020900"/>
</dbReference>
<evidence type="ECO:0000256" key="2">
    <source>
        <dbReference type="ARBA" id="ARBA00010128"/>
    </source>
</evidence>
<dbReference type="SMR" id="A0A3B6LFG5"/>
<name>A0A3B6LFG5_WHEAT</name>
<evidence type="ECO:0000259" key="7">
    <source>
        <dbReference type="PROSITE" id="PS50405"/>
    </source>
</evidence>
<dbReference type="InterPro" id="IPR004046">
    <property type="entry name" value="GST_C"/>
</dbReference>
<dbReference type="Proteomes" id="UP000019116">
    <property type="component" value="Chromosome 5B"/>
</dbReference>
<dbReference type="SFLD" id="SFLDS00019">
    <property type="entry name" value="Glutathione_Transferase_(cytos"/>
    <property type="match status" value="1"/>
</dbReference>
<dbReference type="FunFam" id="3.40.30.10:FF:000016">
    <property type="entry name" value="Glutathione S-transferase F2"/>
    <property type="match status" value="1"/>
</dbReference>
<reference evidence="8" key="2">
    <citation type="submission" date="2018-10" db="UniProtKB">
        <authorList>
            <consortium name="EnsemblPlants"/>
        </authorList>
    </citation>
    <scope>IDENTIFICATION</scope>
</reference>
<dbReference type="GO" id="GO:0004364">
    <property type="term" value="F:glutathione transferase activity"/>
    <property type="evidence" value="ECO:0000318"/>
    <property type="project" value="GO_Central"/>
</dbReference>
<dbReference type="Pfam" id="PF02798">
    <property type="entry name" value="GST_N"/>
    <property type="match status" value="1"/>
</dbReference>
<dbReference type="STRING" id="4565.A0A3B6LFG5"/>
<evidence type="ECO:0000259" key="6">
    <source>
        <dbReference type="PROSITE" id="PS50404"/>
    </source>
</evidence>
<comment type="similarity">
    <text evidence="2">Belongs to the GST superfamily. Phi family.</text>
</comment>
<feature type="domain" description="GST N-terminal" evidence="6">
    <location>
        <begin position="2"/>
        <end position="83"/>
    </location>
</feature>
<evidence type="ECO:0000256" key="1">
    <source>
        <dbReference type="ARBA" id="ARBA00003701"/>
    </source>
</evidence>
<dbReference type="PROSITE" id="PS50405">
    <property type="entry name" value="GST_CTER"/>
    <property type="match status" value="1"/>
</dbReference>
<dbReference type="EC" id="2.5.1.18" evidence="3"/>
<evidence type="ECO:0000313" key="8">
    <source>
        <dbReference type="EnsemblPlants" id="TraesCS5B02G020900.1"/>
    </source>
</evidence>
<accession>A0A3B6LFG5</accession>
<dbReference type="PROSITE" id="PS50404">
    <property type="entry name" value="GST_NTER"/>
    <property type="match status" value="1"/>
</dbReference>
<dbReference type="Gene3D" id="3.40.30.10">
    <property type="entry name" value="Glutaredoxin"/>
    <property type="match status" value="1"/>
</dbReference>
<dbReference type="InterPro" id="IPR036249">
    <property type="entry name" value="Thioredoxin-like_sf"/>
</dbReference>
<dbReference type="Pfam" id="PF00043">
    <property type="entry name" value="GST_C"/>
    <property type="match status" value="1"/>
</dbReference>
<dbReference type="GO" id="GO:0043295">
    <property type="term" value="F:glutathione binding"/>
    <property type="evidence" value="ECO:0000318"/>
    <property type="project" value="GO_Central"/>
</dbReference>
<dbReference type="Gramene" id="TraesCS5B03G0049200.1">
    <property type="protein sequence ID" value="TraesCS5B03G0049200.1.CDS"/>
    <property type="gene ID" value="TraesCS5B03G0049200"/>
</dbReference>
<dbReference type="InterPro" id="IPR010987">
    <property type="entry name" value="Glutathione-S-Trfase_C-like"/>
</dbReference>
<organism evidence="8">
    <name type="scientific">Triticum aestivum</name>
    <name type="common">Wheat</name>
    <dbReference type="NCBI Taxonomy" id="4565"/>
    <lineage>
        <taxon>Eukaryota</taxon>
        <taxon>Viridiplantae</taxon>
        <taxon>Streptophyta</taxon>
        <taxon>Embryophyta</taxon>
        <taxon>Tracheophyta</taxon>
        <taxon>Spermatophyta</taxon>
        <taxon>Magnoliopsida</taxon>
        <taxon>Liliopsida</taxon>
        <taxon>Poales</taxon>
        <taxon>Poaceae</taxon>
        <taxon>BOP clade</taxon>
        <taxon>Pooideae</taxon>
        <taxon>Triticodae</taxon>
        <taxon>Triticeae</taxon>
        <taxon>Triticinae</taxon>
        <taxon>Triticum</taxon>
    </lineage>
</organism>
<evidence type="ECO:0000256" key="4">
    <source>
        <dbReference type="ARBA" id="ARBA00022679"/>
    </source>
</evidence>
<dbReference type="FunFam" id="1.20.1050.10:FF:000004">
    <property type="entry name" value="Glutathione S-transferase F2"/>
    <property type="match status" value="1"/>
</dbReference>
<comment type="function">
    <text evidence="1">Conjugation of reduced glutathione to a wide number of exogenous and endogenous hydrophobic electrophiles.</text>
</comment>
<dbReference type="AlphaFoldDB" id="A0A3B6LFG5"/>
<keyword evidence="9" id="KW-1185">Reference proteome</keyword>
<dbReference type="Gene3D" id="1.20.1050.10">
    <property type="match status" value="1"/>
</dbReference>